<evidence type="ECO:0000313" key="9">
    <source>
        <dbReference type="Proteomes" id="UP000031056"/>
    </source>
</evidence>
<dbReference type="VEuPathDB" id="MicrosporidiaDB:M896_042070"/>
<dbReference type="NCBIfam" id="TIGR00231">
    <property type="entry name" value="small_GTP"/>
    <property type="match status" value="1"/>
</dbReference>
<dbReference type="PANTHER" id="PTHR24071">
    <property type="entry name" value="RAN GTPASE"/>
    <property type="match status" value="1"/>
</dbReference>
<dbReference type="GO" id="GO:0005737">
    <property type="term" value="C:cytoplasm"/>
    <property type="evidence" value="ECO:0007669"/>
    <property type="project" value="TreeGrafter"/>
</dbReference>
<dbReference type="OrthoDB" id="48625at2759"/>
<dbReference type="PRINTS" id="PR00449">
    <property type="entry name" value="RASTRNSFRMNG"/>
</dbReference>
<keyword evidence="6" id="KW-0342">GTP-binding</keyword>
<dbReference type="GO" id="GO:0003924">
    <property type="term" value="F:GTPase activity"/>
    <property type="evidence" value="ECO:0007669"/>
    <property type="project" value="InterPro"/>
</dbReference>
<dbReference type="InterPro" id="IPR001806">
    <property type="entry name" value="Small_GTPase"/>
</dbReference>
<evidence type="ECO:0000256" key="2">
    <source>
        <dbReference type="ARBA" id="ARBA00008028"/>
    </source>
</evidence>
<dbReference type="Gene3D" id="3.40.50.300">
    <property type="entry name" value="P-loop containing nucleotide triphosphate hydrolases"/>
    <property type="match status" value="1"/>
</dbReference>
<keyword evidence="3" id="KW-0813">Transport</keyword>
<dbReference type="PROSITE" id="PS51418">
    <property type="entry name" value="RAN"/>
    <property type="match status" value="1"/>
</dbReference>
<dbReference type="InterPro" id="IPR002041">
    <property type="entry name" value="Ran_GTPase"/>
</dbReference>
<evidence type="ECO:0000256" key="4">
    <source>
        <dbReference type="ARBA" id="ARBA00022741"/>
    </source>
</evidence>
<evidence type="ECO:0000256" key="1">
    <source>
        <dbReference type="ARBA" id="ARBA00004123"/>
    </source>
</evidence>
<keyword evidence="7" id="KW-0539">Nucleus</keyword>
<keyword evidence="5" id="KW-0653">Protein transport</keyword>
<protein>
    <submittedName>
        <fullName evidence="8">GTP-binding nuclear protein</fullName>
    </submittedName>
</protein>
<gene>
    <name evidence="8" type="ORF">M896_042070</name>
</gene>
<dbReference type="GO" id="GO:0006606">
    <property type="term" value="P:protein import into nucleus"/>
    <property type="evidence" value="ECO:0007669"/>
    <property type="project" value="TreeGrafter"/>
</dbReference>
<keyword evidence="9" id="KW-1185">Reference proteome</keyword>
<evidence type="ECO:0000313" key="8">
    <source>
        <dbReference type="EMBL" id="KHN70007.1"/>
    </source>
</evidence>
<dbReference type="GO" id="GO:0005634">
    <property type="term" value="C:nucleus"/>
    <property type="evidence" value="ECO:0007669"/>
    <property type="project" value="UniProtKB-SubCell"/>
</dbReference>
<dbReference type="SMART" id="SM00173">
    <property type="entry name" value="RAS"/>
    <property type="match status" value="1"/>
</dbReference>
<dbReference type="HOGENOM" id="CLU_041217_10_6_1"/>
<organism evidence="8 9">
    <name type="scientific">Ordospora colligata OC4</name>
    <dbReference type="NCBI Taxonomy" id="1354746"/>
    <lineage>
        <taxon>Eukaryota</taxon>
        <taxon>Fungi</taxon>
        <taxon>Fungi incertae sedis</taxon>
        <taxon>Microsporidia</taxon>
        <taxon>Ordosporidae</taxon>
        <taxon>Ordospora</taxon>
    </lineage>
</organism>
<dbReference type="Proteomes" id="UP000031056">
    <property type="component" value="Unassembled WGS sequence"/>
</dbReference>
<dbReference type="SMART" id="SM00176">
    <property type="entry name" value="RAN"/>
    <property type="match status" value="1"/>
</dbReference>
<dbReference type="AlphaFoldDB" id="A0A0B2ULR6"/>
<dbReference type="InterPro" id="IPR005225">
    <property type="entry name" value="Small_GTP-bd"/>
</dbReference>
<comment type="subcellular location">
    <subcellularLocation>
        <location evidence="1">Nucleus</location>
    </subcellularLocation>
</comment>
<dbReference type="FunFam" id="3.40.50.300:FF:001447">
    <property type="entry name" value="Ras-related protein Rab-1B"/>
    <property type="match status" value="1"/>
</dbReference>
<evidence type="ECO:0000256" key="5">
    <source>
        <dbReference type="ARBA" id="ARBA00022927"/>
    </source>
</evidence>
<dbReference type="GeneID" id="26261645"/>
<comment type="caution">
    <text evidence="8">The sequence shown here is derived from an EMBL/GenBank/DDBJ whole genome shotgun (WGS) entry which is preliminary data.</text>
</comment>
<dbReference type="PANTHER" id="PTHR24071:SF0">
    <property type="entry name" value="GTP-BINDING NUCLEAR PROTEIN RAN"/>
    <property type="match status" value="1"/>
</dbReference>
<evidence type="ECO:0000256" key="6">
    <source>
        <dbReference type="ARBA" id="ARBA00023134"/>
    </source>
</evidence>
<dbReference type="SMART" id="SM00175">
    <property type="entry name" value="RAB"/>
    <property type="match status" value="1"/>
</dbReference>
<dbReference type="RefSeq" id="XP_014564049.1">
    <property type="nucleotide sequence ID" value="XM_014708563.1"/>
</dbReference>
<dbReference type="Pfam" id="PF00071">
    <property type="entry name" value="Ras"/>
    <property type="match status" value="1"/>
</dbReference>
<dbReference type="InterPro" id="IPR027417">
    <property type="entry name" value="P-loop_NTPase"/>
</dbReference>
<dbReference type="GO" id="GO:0005525">
    <property type="term" value="F:GTP binding"/>
    <property type="evidence" value="ECO:0007669"/>
    <property type="project" value="UniProtKB-KW"/>
</dbReference>
<reference evidence="8 9" key="1">
    <citation type="journal article" date="2014" name="MBio">
        <title>The Ordospora colligata genome; evolution of extreme reduction in microsporidia and host-to-parasite horizontal gene transfer.</title>
        <authorList>
            <person name="Pombert J.-F."/>
            <person name="Haag K.L."/>
            <person name="Beidas S."/>
            <person name="Ebert D."/>
            <person name="Keeling P.J."/>
        </authorList>
    </citation>
    <scope>NUCLEOTIDE SEQUENCE [LARGE SCALE GENOMIC DNA]</scope>
    <source>
        <strain evidence="8 9">OC4</strain>
    </source>
</reference>
<dbReference type="GO" id="GO:0000054">
    <property type="term" value="P:ribosomal subunit export from nucleus"/>
    <property type="evidence" value="ECO:0007669"/>
    <property type="project" value="TreeGrafter"/>
</dbReference>
<name>A0A0B2ULR6_9MICR</name>
<dbReference type="PROSITE" id="PS51421">
    <property type="entry name" value="RAS"/>
    <property type="match status" value="1"/>
</dbReference>
<dbReference type="InParanoid" id="A0A0B2ULR6"/>
<dbReference type="EMBL" id="JOKQ01000004">
    <property type="protein sequence ID" value="KHN70007.1"/>
    <property type="molecule type" value="Genomic_DNA"/>
</dbReference>
<accession>A0A0B2ULR6</accession>
<keyword evidence="4" id="KW-0547">Nucleotide-binding</keyword>
<dbReference type="STRING" id="1354746.A0A0B2ULR6"/>
<dbReference type="FunCoup" id="A0A0B2ULR6">
    <property type="interactions" value="384"/>
</dbReference>
<sequence length="219" mass="25173">MAQNENENRIITYKVCLIGDGGVGKTTYINRVIDGRFEKRYNATVGATNNPVSFRDNYNNTILFDVWDTAGQEKYALLKDVYYIDAHAAIFFFDVTSRVTCQNLGRWVREFQAVAGENVPIIVCANKMDLISHRKAGKKQVEEFLKGKMYRYYEISAKSELNIIRPFVDLARQLTRNANLIFASNVVEPSDINRSDVDFDQRVIEDAMNMLPDEYSRQP</sequence>
<dbReference type="SUPFAM" id="SSF52540">
    <property type="entry name" value="P-loop containing nucleoside triphosphate hydrolases"/>
    <property type="match status" value="1"/>
</dbReference>
<comment type="similarity">
    <text evidence="2">Belongs to the small GTPase superfamily. Ran family.</text>
</comment>
<proteinExistence type="inferred from homology"/>
<dbReference type="SMART" id="SM00174">
    <property type="entry name" value="RHO"/>
    <property type="match status" value="1"/>
</dbReference>
<evidence type="ECO:0000256" key="7">
    <source>
        <dbReference type="ARBA" id="ARBA00023242"/>
    </source>
</evidence>
<dbReference type="PROSITE" id="PS51419">
    <property type="entry name" value="RAB"/>
    <property type="match status" value="1"/>
</dbReference>
<evidence type="ECO:0000256" key="3">
    <source>
        <dbReference type="ARBA" id="ARBA00022448"/>
    </source>
</evidence>